<dbReference type="InterPro" id="IPR036928">
    <property type="entry name" value="AS_sf"/>
</dbReference>
<keyword evidence="4" id="KW-1185">Reference proteome</keyword>
<dbReference type="InterPro" id="IPR000120">
    <property type="entry name" value="Amidase"/>
</dbReference>
<protein>
    <recommendedName>
        <fullName evidence="2">Amidase domain-containing protein</fullName>
    </recommendedName>
</protein>
<comment type="similarity">
    <text evidence="1">Belongs to the amidase family.</text>
</comment>
<dbReference type="InterPro" id="IPR020556">
    <property type="entry name" value="Amidase_CS"/>
</dbReference>
<proteinExistence type="inferred from homology"/>
<dbReference type="STRING" id="1157490.EL26_01525"/>
<dbReference type="PROSITE" id="PS00571">
    <property type="entry name" value="AMIDASES"/>
    <property type="match status" value="1"/>
</dbReference>
<evidence type="ECO:0000259" key="2">
    <source>
        <dbReference type="Pfam" id="PF01425"/>
    </source>
</evidence>
<evidence type="ECO:0000313" key="3">
    <source>
        <dbReference type="EMBL" id="KEO85266.1"/>
    </source>
</evidence>
<dbReference type="AlphaFoldDB" id="A0A074LSW9"/>
<evidence type="ECO:0000256" key="1">
    <source>
        <dbReference type="ARBA" id="ARBA00009199"/>
    </source>
</evidence>
<feature type="domain" description="Amidase" evidence="2">
    <location>
        <begin position="28"/>
        <end position="464"/>
    </location>
</feature>
<dbReference type="EMBL" id="JMIR01000001">
    <property type="protein sequence ID" value="KEO85266.1"/>
    <property type="molecule type" value="Genomic_DNA"/>
</dbReference>
<gene>
    <name evidence="3" type="ORF">EL26_01525</name>
</gene>
<dbReference type="OrthoDB" id="9811471at2"/>
<sequence length="492" mass="52661">MSKHNEFAWMSATEMAHLIRTRQVSPVEIMTATLARIEELNPQLNAFVTLVPEQALEGARAAEEAVMRGRPIGALHGVPIAIKDLTPTAGIRTTMGSKLFADNVKADDAIIVKRLKAAGTIIVGKTNTPEFGHKGTSDNLLFPTTKNPWNLSRTSGGSSGGAASAVAAGLVPLAEGGDGGGSVRIPAAFCGIYGFIPTSGRLPSDILNPFAGTSPFLRFGTLTRSVEDSAHMYQAMLGYSAKDPISFETHPHEDVRLTLENGVQGLRIAYSPNLGYKPIDPQVRASVEAALQVYRDLGAVVEEVDLELVDPLKNIDEEWAKLWYAMIAAIFAGAPKEVLDQLDPVVVRMIELGNNLGGVELTLASYAREMIYNRLNAVHEKYDLLVTPTTACTAFPHDLPASGPLAINGPTSIAGVAIDPFLGWALTPMINQTGHPAATVPVGFDDAGLPVGLQLIAPRLGEQVLYRAARAFERSQAHNQRRPQVEGALHVY</sequence>
<dbReference type="Gene3D" id="3.90.1300.10">
    <property type="entry name" value="Amidase signature (AS) domain"/>
    <property type="match status" value="1"/>
</dbReference>
<reference evidence="3 4" key="1">
    <citation type="journal article" date="2013" name="Int. J. Syst. Evol. Microbiol.">
        <title>Tumebacillus flagellatus sp. nov., an alpha-amylase/pullulanase-producing bacterium isolated from cassava wastewater.</title>
        <authorList>
            <person name="Wang Q."/>
            <person name="Xie N."/>
            <person name="Qin Y."/>
            <person name="Shen N."/>
            <person name="Zhu J."/>
            <person name="Mi H."/>
            <person name="Huang R."/>
        </authorList>
    </citation>
    <scope>NUCLEOTIDE SEQUENCE [LARGE SCALE GENOMIC DNA]</scope>
    <source>
        <strain evidence="3 4">GST4</strain>
    </source>
</reference>
<dbReference type="RefSeq" id="WP_038083594.1">
    <property type="nucleotide sequence ID" value="NZ_JMIR01000001.1"/>
</dbReference>
<organism evidence="3 4">
    <name type="scientific">Tumebacillus flagellatus</name>
    <dbReference type="NCBI Taxonomy" id="1157490"/>
    <lineage>
        <taxon>Bacteria</taxon>
        <taxon>Bacillati</taxon>
        <taxon>Bacillota</taxon>
        <taxon>Bacilli</taxon>
        <taxon>Bacillales</taxon>
        <taxon>Alicyclobacillaceae</taxon>
        <taxon>Tumebacillus</taxon>
    </lineage>
</organism>
<comment type="caution">
    <text evidence="3">The sequence shown here is derived from an EMBL/GenBank/DDBJ whole genome shotgun (WGS) entry which is preliminary data.</text>
</comment>
<evidence type="ECO:0000313" key="4">
    <source>
        <dbReference type="Proteomes" id="UP000027931"/>
    </source>
</evidence>
<dbReference type="GO" id="GO:0003824">
    <property type="term" value="F:catalytic activity"/>
    <property type="evidence" value="ECO:0007669"/>
    <property type="project" value="InterPro"/>
</dbReference>
<dbReference type="Pfam" id="PF01425">
    <property type="entry name" value="Amidase"/>
    <property type="match status" value="1"/>
</dbReference>
<dbReference type="SUPFAM" id="SSF75304">
    <property type="entry name" value="Amidase signature (AS) enzymes"/>
    <property type="match status" value="1"/>
</dbReference>
<dbReference type="InterPro" id="IPR023631">
    <property type="entry name" value="Amidase_dom"/>
</dbReference>
<dbReference type="PANTHER" id="PTHR11895:SF7">
    <property type="entry name" value="GLUTAMYL-TRNA(GLN) AMIDOTRANSFERASE SUBUNIT A, MITOCHONDRIAL"/>
    <property type="match status" value="1"/>
</dbReference>
<name>A0A074LSW9_9BACL</name>
<accession>A0A074LSW9</accession>
<dbReference type="Proteomes" id="UP000027931">
    <property type="component" value="Unassembled WGS sequence"/>
</dbReference>
<dbReference type="eggNOG" id="COG0154">
    <property type="taxonomic scope" value="Bacteria"/>
</dbReference>
<dbReference type="PANTHER" id="PTHR11895">
    <property type="entry name" value="TRANSAMIDASE"/>
    <property type="match status" value="1"/>
</dbReference>